<feature type="transmembrane region" description="Helical" evidence="2">
    <location>
        <begin position="20"/>
        <end position="46"/>
    </location>
</feature>
<evidence type="ECO:0000256" key="1">
    <source>
        <dbReference type="SAM" id="MobiDB-lite"/>
    </source>
</evidence>
<proteinExistence type="predicted"/>
<evidence type="ECO:0000313" key="3">
    <source>
        <dbReference type="EMBL" id="GAA2209668.1"/>
    </source>
</evidence>
<keyword evidence="2" id="KW-0812">Transmembrane</keyword>
<evidence type="ECO:0000256" key="2">
    <source>
        <dbReference type="SAM" id="Phobius"/>
    </source>
</evidence>
<feature type="compositionally biased region" description="Polar residues" evidence="1">
    <location>
        <begin position="262"/>
        <end position="286"/>
    </location>
</feature>
<sequence>MGARSEGAMGTAAKRPLRWWPVQGVAVVVPLVPAAVNCVNGVFTWVGPRGAIASWFAENGWFVRPLWLSLDLLAGVGGASGLVLAAVLLRTRRLVLGSVGLLLLAAVAGVVSGATTWNEGERAFQAFESAFQAAIFPDTNAVVPDYENGVVGLVRPFESPPLRHDEGVPLLFNAMLAGGIGISPLWYSAAFTVSALLLLLAYGGGRMRRPYRTVVASVVTVAVVAFVPVSDQQPGRFTTASDCDDMNFDEGSGGGSSAESGLNPNSDAGASADSGTGTNSDARTNSDAGAEASTGTDAGTGTGTDAGAGVDPGWGSGVGAGEMRFVCGVRGSEEPPFGKYMPDDRLIAYGRRLCDVYTRGDLAEAAAFRSAYGVAPLDQAAYLQDLCPKADADLDKAAADDEAEMLAWEAEAQAMCDRAPRHRPLIDPVRATREKEPVWPEFWLEAYEKEGMPQDGLYEQEVDLVAVAPGHLLIGVDTTYRVCVTTETYDRRPPVETKGWDHVVEIGYESPAGRIELIDDLSGAGLPDLSLRGRKGHYRIRVHYDPPDWEKRVGQRLLVMAWPGRGDDRVVHRAPQR</sequence>
<feature type="compositionally biased region" description="Low complexity" evidence="1">
    <location>
        <begin position="287"/>
        <end position="297"/>
    </location>
</feature>
<accession>A0ABN3CKF6</accession>
<feature type="transmembrane region" description="Helical" evidence="2">
    <location>
        <begin position="66"/>
        <end position="87"/>
    </location>
</feature>
<feature type="transmembrane region" description="Helical" evidence="2">
    <location>
        <begin position="185"/>
        <end position="204"/>
    </location>
</feature>
<feature type="compositionally biased region" description="Gly residues" evidence="1">
    <location>
        <begin position="298"/>
        <end position="314"/>
    </location>
</feature>
<name>A0ABN3CKF6_9ACTN</name>
<comment type="caution">
    <text evidence="3">The sequence shown here is derived from an EMBL/GenBank/DDBJ whole genome shotgun (WGS) entry which is preliminary data.</text>
</comment>
<keyword evidence="2" id="KW-0472">Membrane</keyword>
<organism evidence="3 4">
    <name type="scientific">Nonomuraea monospora</name>
    <dbReference type="NCBI Taxonomy" id="568818"/>
    <lineage>
        <taxon>Bacteria</taxon>
        <taxon>Bacillati</taxon>
        <taxon>Actinomycetota</taxon>
        <taxon>Actinomycetes</taxon>
        <taxon>Streptosporangiales</taxon>
        <taxon>Streptosporangiaceae</taxon>
        <taxon>Nonomuraea</taxon>
    </lineage>
</organism>
<protein>
    <submittedName>
        <fullName evidence="3">Uncharacterized protein</fullName>
    </submittedName>
</protein>
<dbReference type="Proteomes" id="UP001499843">
    <property type="component" value="Unassembled WGS sequence"/>
</dbReference>
<keyword evidence="2" id="KW-1133">Transmembrane helix</keyword>
<feature type="transmembrane region" description="Helical" evidence="2">
    <location>
        <begin position="94"/>
        <end position="114"/>
    </location>
</feature>
<gene>
    <name evidence="3" type="ORF">GCM10009850_051270</name>
</gene>
<feature type="transmembrane region" description="Helical" evidence="2">
    <location>
        <begin position="211"/>
        <end position="229"/>
    </location>
</feature>
<feature type="region of interest" description="Disordered" evidence="1">
    <location>
        <begin position="235"/>
        <end position="314"/>
    </location>
</feature>
<dbReference type="EMBL" id="BAAAQX010000013">
    <property type="protein sequence ID" value="GAA2209668.1"/>
    <property type="molecule type" value="Genomic_DNA"/>
</dbReference>
<evidence type="ECO:0000313" key="4">
    <source>
        <dbReference type="Proteomes" id="UP001499843"/>
    </source>
</evidence>
<keyword evidence="4" id="KW-1185">Reference proteome</keyword>
<reference evidence="4" key="1">
    <citation type="journal article" date="2019" name="Int. J. Syst. Evol. Microbiol.">
        <title>The Global Catalogue of Microorganisms (GCM) 10K type strain sequencing project: providing services to taxonomists for standard genome sequencing and annotation.</title>
        <authorList>
            <consortium name="The Broad Institute Genomics Platform"/>
            <consortium name="The Broad Institute Genome Sequencing Center for Infectious Disease"/>
            <person name="Wu L."/>
            <person name="Ma J."/>
        </authorList>
    </citation>
    <scope>NUCLEOTIDE SEQUENCE [LARGE SCALE GENOMIC DNA]</scope>
    <source>
        <strain evidence="4">JCM 16114</strain>
    </source>
</reference>